<comment type="caution">
    <text evidence="2">The sequence shown here is derived from an EMBL/GenBank/DDBJ whole genome shotgun (WGS) entry which is preliminary data.</text>
</comment>
<accession>A0A395SIL2</accession>
<dbReference type="Proteomes" id="UP000266152">
    <property type="component" value="Unassembled WGS sequence"/>
</dbReference>
<name>A0A395SIL2_FUSSP</name>
<keyword evidence="2" id="KW-0347">Helicase</keyword>
<evidence type="ECO:0000313" key="2">
    <source>
        <dbReference type="EMBL" id="RGP71947.1"/>
    </source>
</evidence>
<sequence>MADSKADPKAEAEGKAKAEPTGAPGPSQMTGKRGMRSYVKDCAILIGDCGPVFASGKSLGSSKLDAQLGVFKHADEESWFGLQIKIPLGKNQAANEASGFGVLHAHDSKYDDILASDQYIIQVRFPRDSVKQTVGPAPDKVVSMFPNAKTLSYTKISFGNSKPTVFGYGRPYANAEDPELQGWVKDNKPILKQYTLLDALQLVEYHIVVPIKAADVEKNLDTSRLHPVFAFPYAVPEAWAPSAFKQDIAANPGHKYKPDYMLPDNNSLITAMTQSVVQDMMWLDDAVKATSTIKVPGYFIPEVSEGTRSYYVVVALPPEFIPGFDAAWRRLTKNADAFNLLIWGSKNKLAPQADWDCRLMSHPETLDQLSDHPIKDHEIVLLVCRPEPCEKRNDMGRSNMYHVKTYPNREEANKAFEQSEDH</sequence>
<dbReference type="AlphaFoldDB" id="A0A395SIL2"/>
<feature type="compositionally biased region" description="Basic and acidic residues" evidence="1">
    <location>
        <begin position="1"/>
        <end position="18"/>
    </location>
</feature>
<evidence type="ECO:0000313" key="3">
    <source>
        <dbReference type="Proteomes" id="UP000266152"/>
    </source>
</evidence>
<dbReference type="STRING" id="5514.A0A395SIL2"/>
<evidence type="ECO:0000256" key="1">
    <source>
        <dbReference type="SAM" id="MobiDB-lite"/>
    </source>
</evidence>
<organism evidence="2 3">
    <name type="scientific">Fusarium sporotrichioides</name>
    <dbReference type="NCBI Taxonomy" id="5514"/>
    <lineage>
        <taxon>Eukaryota</taxon>
        <taxon>Fungi</taxon>
        <taxon>Dikarya</taxon>
        <taxon>Ascomycota</taxon>
        <taxon>Pezizomycotina</taxon>
        <taxon>Sordariomycetes</taxon>
        <taxon>Hypocreomycetidae</taxon>
        <taxon>Hypocreales</taxon>
        <taxon>Nectriaceae</taxon>
        <taxon>Fusarium</taxon>
    </lineage>
</organism>
<proteinExistence type="predicted"/>
<feature type="region of interest" description="Disordered" evidence="1">
    <location>
        <begin position="1"/>
        <end position="33"/>
    </location>
</feature>
<keyword evidence="2" id="KW-0067">ATP-binding</keyword>
<keyword evidence="3" id="KW-1185">Reference proteome</keyword>
<keyword evidence="2" id="KW-0547">Nucleotide-binding</keyword>
<gene>
    <name evidence="2" type="ORF">FSPOR_3062</name>
</gene>
<dbReference type="EMBL" id="PXOF01000038">
    <property type="protein sequence ID" value="RGP71947.1"/>
    <property type="molecule type" value="Genomic_DNA"/>
</dbReference>
<protein>
    <submittedName>
        <fullName evidence="2">DNA helicase</fullName>
    </submittedName>
</protein>
<dbReference type="GO" id="GO:0004386">
    <property type="term" value="F:helicase activity"/>
    <property type="evidence" value="ECO:0007669"/>
    <property type="project" value="UniProtKB-KW"/>
</dbReference>
<reference evidence="2 3" key="1">
    <citation type="journal article" date="2018" name="PLoS Pathog.">
        <title>Evolution of structural diversity of trichothecenes, a family of toxins produced by plant pathogenic and entomopathogenic fungi.</title>
        <authorList>
            <person name="Proctor R.H."/>
            <person name="McCormick S.P."/>
            <person name="Kim H.S."/>
            <person name="Cardoza R.E."/>
            <person name="Stanley A.M."/>
            <person name="Lindo L."/>
            <person name="Kelly A."/>
            <person name="Brown D.W."/>
            <person name="Lee T."/>
            <person name="Vaughan M.M."/>
            <person name="Alexander N.J."/>
            <person name="Busman M."/>
            <person name="Gutierrez S."/>
        </authorList>
    </citation>
    <scope>NUCLEOTIDE SEQUENCE [LARGE SCALE GENOMIC DNA]</scope>
    <source>
        <strain evidence="2 3">NRRL 3299</strain>
    </source>
</reference>
<keyword evidence="2" id="KW-0378">Hydrolase</keyword>